<evidence type="ECO:0000256" key="1">
    <source>
        <dbReference type="ARBA" id="ARBA00022741"/>
    </source>
</evidence>
<dbReference type="SUPFAM" id="SSF52172">
    <property type="entry name" value="CheY-like"/>
    <property type="match status" value="1"/>
</dbReference>
<dbReference type="InterPro" id="IPR027417">
    <property type="entry name" value="P-loop_NTPase"/>
</dbReference>
<protein>
    <recommendedName>
        <fullName evidence="11">Fis family transcriptional regulator</fullName>
    </recommendedName>
</protein>
<dbReference type="SMART" id="SM00448">
    <property type="entry name" value="REC"/>
    <property type="match status" value="1"/>
</dbReference>
<evidence type="ECO:0000313" key="9">
    <source>
        <dbReference type="EMBL" id="OGK00475.1"/>
    </source>
</evidence>
<dbReference type="Proteomes" id="UP000179243">
    <property type="component" value="Unassembled WGS sequence"/>
</dbReference>
<dbReference type="PROSITE" id="PS50045">
    <property type="entry name" value="SIGMA54_INTERACT_4"/>
    <property type="match status" value="1"/>
</dbReference>
<dbReference type="GO" id="GO:0005524">
    <property type="term" value="F:ATP binding"/>
    <property type="evidence" value="ECO:0007669"/>
    <property type="project" value="UniProtKB-KW"/>
</dbReference>
<dbReference type="GO" id="GO:0043565">
    <property type="term" value="F:sequence-specific DNA binding"/>
    <property type="evidence" value="ECO:0007669"/>
    <property type="project" value="InterPro"/>
</dbReference>
<sequence>MKSYRILIVDDDINMRTMLSTAIGRMAAGYRILEADSGEKACDLLKEEEVDLILSDMKMAGMSGVELLRKIRDDGSTTPFIIVTAYGTIENAVEAMRLGATDYLEKGETTMLKALEIKVIKCLQIKEIQDENKALREEQFKRYSYVGKNRAMDEINKLVITVAQSNSTVLITGESGTGKELIARGIHLNSKRNRLPFIKINCAAMPDTLIESELFGHEKGSFTGALRKTRGKFELADGGTILLDEIGEMPLMTQAKLLRVLQEKEINKIGAELPIPVDVRIVATTNRELKSEIAKGKFREDLYFRLNVIPIHLPPLRQRKDDIPLLVDHFIRTFNEENGLMVTGIADNALKALKEYDWAGNVRELENAIERAVVLTRTGILQPEVFTLTESLRTGGTNAIVPGTTIAEMEKQLIYKTLEYYKNNKTKVAEILGISIRTLRNKLNEYEGVAIENDVEDSLPQ</sequence>
<dbReference type="InterPro" id="IPR003593">
    <property type="entry name" value="AAA+_ATPase"/>
</dbReference>
<dbReference type="Pfam" id="PF00072">
    <property type="entry name" value="Response_reg"/>
    <property type="match status" value="1"/>
</dbReference>
<dbReference type="PROSITE" id="PS00675">
    <property type="entry name" value="SIGMA54_INTERACT_1"/>
    <property type="match status" value="1"/>
</dbReference>
<organism evidence="9 10">
    <name type="scientific">Candidatus Raymondbacteria bacterium RIFOXYD12_FULL_49_13</name>
    <dbReference type="NCBI Taxonomy" id="1817890"/>
    <lineage>
        <taxon>Bacteria</taxon>
        <taxon>Raymondiibacteriota</taxon>
    </lineage>
</organism>
<evidence type="ECO:0000256" key="5">
    <source>
        <dbReference type="ARBA" id="ARBA00023163"/>
    </source>
</evidence>
<dbReference type="InterPro" id="IPR058031">
    <property type="entry name" value="AAA_lid_NorR"/>
</dbReference>
<name>A0A1F7F1D1_UNCRA</name>
<evidence type="ECO:0000256" key="3">
    <source>
        <dbReference type="ARBA" id="ARBA00023015"/>
    </source>
</evidence>
<evidence type="ECO:0000256" key="6">
    <source>
        <dbReference type="PROSITE-ProRule" id="PRU00169"/>
    </source>
</evidence>
<keyword evidence="3" id="KW-0805">Transcription regulation</keyword>
<dbReference type="Pfam" id="PF25601">
    <property type="entry name" value="AAA_lid_14"/>
    <property type="match status" value="1"/>
</dbReference>
<dbReference type="Gene3D" id="1.10.10.60">
    <property type="entry name" value="Homeodomain-like"/>
    <property type="match status" value="1"/>
</dbReference>
<dbReference type="SUPFAM" id="SSF46689">
    <property type="entry name" value="Homeodomain-like"/>
    <property type="match status" value="1"/>
</dbReference>
<evidence type="ECO:0000256" key="2">
    <source>
        <dbReference type="ARBA" id="ARBA00022840"/>
    </source>
</evidence>
<keyword evidence="5" id="KW-0804">Transcription</keyword>
<dbReference type="InterPro" id="IPR009057">
    <property type="entry name" value="Homeodomain-like_sf"/>
</dbReference>
<dbReference type="CDD" id="cd00156">
    <property type="entry name" value="REC"/>
    <property type="match status" value="1"/>
</dbReference>
<feature type="modified residue" description="4-aspartylphosphate" evidence="6">
    <location>
        <position position="56"/>
    </location>
</feature>
<dbReference type="GO" id="GO:0000160">
    <property type="term" value="P:phosphorelay signal transduction system"/>
    <property type="evidence" value="ECO:0007669"/>
    <property type="project" value="InterPro"/>
</dbReference>
<dbReference type="Pfam" id="PF00158">
    <property type="entry name" value="Sigma54_activat"/>
    <property type="match status" value="1"/>
</dbReference>
<feature type="domain" description="Response regulatory" evidence="8">
    <location>
        <begin position="5"/>
        <end position="121"/>
    </location>
</feature>
<evidence type="ECO:0000259" key="7">
    <source>
        <dbReference type="PROSITE" id="PS50045"/>
    </source>
</evidence>
<evidence type="ECO:0000259" key="8">
    <source>
        <dbReference type="PROSITE" id="PS50110"/>
    </source>
</evidence>
<dbReference type="InterPro" id="IPR025662">
    <property type="entry name" value="Sigma_54_int_dom_ATP-bd_1"/>
</dbReference>
<proteinExistence type="predicted"/>
<dbReference type="Gene3D" id="1.10.8.60">
    <property type="match status" value="1"/>
</dbReference>
<dbReference type="CDD" id="cd00009">
    <property type="entry name" value="AAA"/>
    <property type="match status" value="1"/>
</dbReference>
<dbReference type="InterPro" id="IPR002197">
    <property type="entry name" value="HTH_Fis"/>
</dbReference>
<dbReference type="PROSITE" id="PS50110">
    <property type="entry name" value="RESPONSE_REGULATORY"/>
    <property type="match status" value="1"/>
</dbReference>
<dbReference type="InterPro" id="IPR002078">
    <property type="entry name" value="Sigma_54_int"/>
</dbReference>
<dbReference type="PRINTS" id="PR01590">
    <property type="entry name" value="HTHFIS"/>
</dbReference>
<comment type="caution">
    <text evidence="9">The sequence shown here is derived from an EMBL/GenBank/DDBJ whole genome shotgun (WGS) entry which is preliminary data.</text>
</comment>
<dbReference type="AlphaFoldDB" id="A0A1F7F1D1"/>
<gene>
    <name evidence="9" type="ORF">A2519_10730</name>
</gene>
<dbReference type="Pfam" id="PF02954">
    <property type="entry name" value="HTH_8"/>
    <property type="match status" value="1"/>
</dbReference>
<evidence type="ECO:0000313" key="10">
    <source>
        <dbReference type="Proteomes" id="UP000179243"/>
    </source>
</evidence>
<feature type="domain" description="Sigma-54 factor interaction" evidence="7">
    <location>
        <begin position="145"/>
        <end position="374"/>
    </location>
</feature>
<keyword evidence="2" id="KW-0067">ATP-binding</keyword>
<dbReference type="InterPro" id="IPR025943">
    <property type="entry name" value="Sigma_54_int_dom_ATP-bd_2"/>
</dbReference>
<reference evidence="9 10" key="1">
    <citation type="journal article" date="2016" name="Nat. Commun.">
        <title>Thousands of microbial genomes shed light on interconnected biogeochemical processes in an aquifer system.</title>
        <authorList>
            <person name="Anantharaman K."/>
            <person name="Brown C.T."/>
            <person name="Hug L.A."/>
            <person name="Sharon I."/>
            <person name="Castelle C.J."/>
            <person name="Probst A.J."/>
            <person name="Thomas B.C."/>
            <person name="Singh A."/>
            <person name="Wilkins M.J."/>
            <person name="Karaoz U."/>
            <person name="Brodie E.L."/>
            <person name="Williams K.H."/>
            <person name="Hubbard S.S."/>
            <person name="Banfield J.F."/>
        </authorList>
    </citation>
    <scope>NUCLEOTIDE SEQUENCE [LARGE SCALE GENOMIC DNA]</scope>
</reference>
<keyword evidence="1" id="KW-0547">Nucleotide-binding</keyword>
<dbReference type="Gene3D" id="3.40.50.2300">
    <property type="match status" value="1"/>
</dbReference>
<keyword evidence="4" id="KW-0238">DNA-binding</keyword>
<keyword evidence="6" id="KW-0597">Phosphoprotein</keyword>
<evidence type="ECO:0008006" key="11">
    <source>
        <dbReference type="Google" id="ProtNLM"/>
    </source>
</evidence>
<dbReference type="InterPro" id="IPR011006">
    <property type="entry name" value="CheY-like_superfamily"/>
</dbReference>
<dbReference type="GO" id="GO:0006355">
    <property type="term" value="P:regulation of DNA-templated transcription"/>
    <property type="evidence" value="ECO:0007669"/>
    <property type="project" value="InterPro"/>
</dbReference>
<dbReference type="SMART" id="SM00382">
    <property type="entry name" value="AAA"/>
    <property type="match status" value="1"/>
</dbReference>
<accession>A0A1F7F1D1</accession>
<dbReference type="FunFam" id="3.40.50.300:FF:000006">
    <property type="entry name" value="DNA-binding transcriptional regulator NtrC"/>
    <property type="match status" value="1"/>
</dbReference>
<evidence type="ECO:0000256" key="4">
    <source>
        <dbReference type="ARBA" id="ARBA00023125"/>
    </source>
</evidence>
<dbReference type="InterPro" id="IPR001789">
    <property type="entry name" value="Sig_transdc_resp-reg_receiver"/>
</dbReference>
<dbReference type="PANTHER" id="PTHR32071">
    <property type="entry name" value="TRANSCRIPTIONAL REGULATORY PROTEIN"/>
    <property type="match status" value="1"/>
</dbReference>
<dbReference type="PANTHER" id="PTHR32071:SF21">
    <property type="entry name" value="TRANSCRIPTIONAL REGULATORY PROTEIN FLGR"/>
    <property type="match status" value="1"/>
</dbReference>
<dbReference type="SUPFAM" id="SSF52540">
    <property type="entry name" value="P-loop containing nucleoside triphosphate hydrolases"/>
    <property type="match status" value="1"/>
</dbReference>
<dbReference type="PROSITE" id="PS00676">
    <property type="entry name" value="SIGMA54_INTERACT_2"/>
    <property type="match status" value="1"/>
</dbReference>
<dbReference type="EMBL" id="MFYX01000146">
    <property type="protein sequence ID" value="OGK00475.1"/>
    <property type="molecule type" value="Genomic_DNA"/>
</dbReference>
<dbReference type="Gene3D" id="3.40.50.300">
    <property type="entry name" value="P-loop containing nucleotide triphosphate hydrolases"/>
    <property type="match status" value="1"/>
</dbReference>